<feature type="compositionally biased region" description="Low complexity" evidence="2">
    <location>
        <begin position="739"/>
        <end position="749"/>
    </location>
</feature>
<feature type="region of interest" description="Disordered" evidence="2">
    <location>
        <begin position="327"/>
        <end position="441"/>
    </location>
</feature>
<gene>
    <name evidence="4" type="primary">akna</name>
</gene>
<protein>
    <submittedName>
        <fullName evidence="4">AT-hook-containing transcription factor isoform X1</fullName>
    </submittedName>
</protein>
<feature type="region of interest" description="Disordered" evidence="2">
    <location>
        <begin position="1107"/>
        <end position="1231"/>
    </location>
</feature>
<feature type="region of interest" description="Disordered" evidence="2">
    <location>
        <begin position="1"/>
        <end position="52"/>
    </location>
</feature>
<feature type="region of interest" description="Disordered" evidence="2">
    <location>
        <begin position="797"/>
        <end position="898"/>
    </location>
</feature>
<dbReference type="GO" id="GO:0001837">
    <property type="term" value="P:epithelial to mesenchymal transition"/>
    <property type="evidence" value="ECO:0007669"/>
    <property type="project" value="TreeGrafter"/>
</dbReference>
<dbReference type="Proteomes" id="UP000504630">
    <property type="component" value="Chromosome 12"/>
</dbReference>
<feature type="region of interest" description="Disordered" evidence="2">
    <location>
        <begin position="699"/>
        <end position="766"/>
    </location>
</feature>
<organism evidence="3 4">
    <name type="scientific">Cottoperca gobio</name>
    <name type="common">Frogmouth</name>
    <name type="synonym">Aphritis gobio</name>
    <dbReference type="NCBI Taxonomy" id="56716"/>
    <lineage>
        <taxon>Eukaryota</taxon>
        <taxon>Metazoa</taxon>
        <taxon>Chordata</taxon>
        <taxon>Craniata</taxon>
        <taxon>Vertebrata</taxon>
        <taxon>Euteleostomi</taxon>
        <taxon>Actinopterygii</taxon>
        <taxon>Neopterygii</taxon>
        <taxon>Teleostei</taxon>
        <taxon>Neoteleostei</taxon>
        <taxon>Acanthomorphata</taxon>
        <taxon>Eupercaria</taxon>
        <taxon>Perciformes</taxon>
        <taxon>Notothenioidei</taxon>
        <taxon>Bovichtidae</taxon>
        <taxon>Cottoperca</taxon>
    </lineage>
</organism>
<dbReference type="CTD" id="80709"/>
<keyword evidence="1" id="KW-0175">Coiled coil</keyword>
<feature type="compositionally biased region" description="Polar residues" evidence="2">
    <location>
        <begin position="839"/>
        <end position="848"/>
    </location>
</feature>
<proteinExistence type="predicted"/>
<dbReference type="GeneID" id="115016894"/>
<feature type="compositionally biased region" description="Basic and acidic residues" evidence="2">
    <location>
        <begin position="1126"/>
        <end position="1142"/>
    </location>
</feature>
<feature type="coiled-coil region" evidence="1">
    <location>
        <begin position="1076"/>
        <end position="1103"/>
    </location>
</feature>
<feature type="compositionally biased region" description="Polar residues" evidence="2">
    <location>
        <begin position="1173"/>
        <end position="1200"/>
    </location>
</feature>
<feature type="compositionally biased region" description="Low complexity" evidence="2">
    <location>
        <begin position="849"/>
        <end position="861"/>
    </location>
</feature>
<feature type="region of interest" description="Disordered" evidence="2">
    <location>
        <begin position="1329"/>
        <end position="1365"/>
    </location>
</feature>
<feature type="region of interest" description="Disordered" evidence="2">
    <location>
        <begin position="70"/>
        <end position="103"/>
    </location>
</feature>
<feature type="coiled-coil region" evidence="1">
    <location>
        <begin position="484"/>
        <end position="518"/>
    </location>
</feature>
<feature type="compositionally biased region" description="Pro residues" evidence="2">
    <location>
        <begin position="701"/>
        <end position="711"/>
    </location>
</feature>
<name>A0A6J2QSZ8_COTGO</name>
<feature type="region of interest" description="Disordered" evidence="2">
    <location>
        <begin position="266"/>
        <end position="298"/>
    </location>
</feature>
<feature type="region of interest" description="Disordered" evidence="2">
    <location>
        <begin position="168"/>
        <end position="192"/>
    </location>
</feature>
<feature type="compositionally biased region" description="Polar residues" evidence="2">
    <location>
        <begin position="1013"/>
        <end position="1024"/>
    </location>
</feature>
<dbReference type="GO" id="GO:0021849">
    <property type="term" value="P:neuroblast division in subventricular zone"/>
    <property type="evidence" value="ECO:0007669"/>
    <property type="project" value="TreeGrafter"/>
</dbReference>
<feature type="compositionally biased region" description="Acidic residues" evidence="2">
    <location>
        <begin position="31"/>
        <end position="40"/>
    </location>
</feature>
<evidence type="ECO:0000313" key="4">
    <source>
        <dbReference type="RefSeq" id="XP_029300836.1"/>
    </source>
</evidence>
<feature type="region of interest" description="Disordered" evidence="2">
    <location>
        <begin position="911"/>
        <end position="1063"/>
    </location>
</feature>
<evidence type="ECO:0000256" key="2">
    <source>
        <dbReference type="SAM" id="MobiDB-lite"/>
    </source>
</evidence>
<evidence type="ECO:0000313" key="3">
    <source>
        <dbReference type="Proteomes" id="UP000504630"/>
    </source>
</evidence>
<feature type="compositionally biased region" description="Polar residues" evidence="2">
    <location>
        <begin position="351"/>
        <end position="363"/>
    </location>
</feature>
<feature type="compositionally biased region" description="Basic and acidic residues" evidence="2">
    <location>
        <begin position="1343"/>
        <end position="1362"/>
    </location>
</feature>
<feature type="region of interest" description="Disordered" evidence="2">
    <location>
        <begin position="458"/>
        <end position="477"/>
    </location>
</feature>
<sequence length="1404" mass="155195">METRKNTTAGVLVWTPAPVRTSPTSSVISEDVGEDEDEEQAERNNDFVSQMDENGIIGLSETLEDVELKDSWDDSDAECNPNYAGPLTPEEEDCSGHERDTPEELSYNLSEHLSFTKSPGEDVQILSSLEDLMGSFKARTVAAKAGQRKEEQGIECVSEWDKYMDITEEEKDGNEAGKRSDRKRNNKHTRELATTNGLDESYFSKGGIEKISSQPSCSAHLLAMEPARVSNRRCPISQPASPVTASTFPHLLHLTAEEMTAAPGIDGETFPDMSFTESLPESHRSHISLKSSPRRPEVKLRASIQPAAMFSEEVVSSHYSGVSKGLLKASDKSVKQPTPSPRKLRLLSPEATYSRTRSLSTAKSLKYKHQTASPDREQSTSRARSNAAEGDESRKGPLSYRTPDFSKVEPRVRFPKDGYNPPKSRHSSKRESLSPEPPLVFKSPADIVKEVLLNTTDGSAASSDSYKPPTSALNSTVPQEFRCRQQATTLLDQLQEDYHRLLTKYAEAENTIDRMRLEAKVNLYSDPPKPGHLVQSGPNRDTSKFMMLNFPQVQRAEINSASLHPNGHQRSPSACPSTGSPGPQVGQQLAKILYNQADKFHQQVLLCFIQLQTFEDLLKSKRLKPFEQMKGVSQLAEGLDSLERGYLLARDEYKLLQQRGAEITHFDPDRELEGLIFQCGLRMDELKERLEQMQQVQPICEAPPSPPPHPTPSSVLSEEGETLSHPQSPPVPLQVDPGEAAAVEVSSASEESESDEDKETLYLKPLNGKHRHDEDFLTLMDHHQSFKELPKLLDHNQKEGAPLSAALRSDMQPGDEEEDGRGTGNLEASAAQKSKSEQQDSPPVRTNKQQSSRSSPGASSQFITLPAHRPSSRRRLEVGESHSSSLSSLGEITVLGRRNSKLLTVSSRVLSQDGIISPETDSGFVCSESSRLTPAAAPSPLHRRASESVSVLPEEKPQTGLVSAPSPASPPSHSRMAIYPRRSPRLSHDHQKRTRQGQRRRTFSCSPPRCARQTEQTRTDSGTSEFGLESDSSHTVSEDRQNDQYTHSLHNSSPSSSPAAQYHHDDSLRALSLSQVANRNDAIQTLQAEVTRLKETLESCFRNKKPLSSVRAAPSTHHNTSNPRIRSGERWADVSRERRDGQTVDEEYTLRRTTRKRPPSAHKPQPDILRGSEPSTAQPQVSRCTQTSTAAPVSSCSHTNAVRCRTQPRQHPGVSAQVCETADEPDSRGRRAPLCPQCLSHGHRGRSEMPVGGDRELTHSLRCCLCPLCGRHNPYRSTEPDSPTYTSCQPAESPNRAERSRHFAAPSALLHCMPVCPPPLLLYSSPLHVSPSNSPGTSSGVSGRREVRGRTRRSLSVDKQRSMDTSLKRAIGAARHMKHTSGHMARSLATGLHYRELLTQSCSY</sequence>
<dbReference type="InterPro" id="IPR052655">
    <property type="entry name" value="AKNA_Centrosome-Trans_reg"/>
</dbReference>
<feature type="compositionally biased region" description="Basic residues" evidence="2">
    <location>
        <begin position="982"/>
        <end position="1002"/>
    </location>
</feature>
<dbReference type="GO" id="GO:0005813">
    <property type="term" value="C:centrosome"/>
    <property type="evidence" value="ECO:0007669"/>
    <property type="project" value="TreeGrafter"/>
</dbReference>
<evidence type="ECO:0000256" key="1">
    <source>
        <dbReference type="SAM" id="Coils"/>
    </source>
</evidence>
<accession>A0A6J2QSZ8</accession>
<feature type="compositionally biased region" description="Low complexity" evidence="2">
    <location>
        <begin position="1329"/>
        <end position="1342"/>
    </location>
</feature>
<feature type="compositionally biased region" description="Basic and acidic residues" evidence="2">
    <location>
        <begin position="404"/>
        <end position="416"/>
    </location>
</feature>
<dbReference type="PANTHER" id="PTHR21510:SF15">
    <property type="entry name" value="MICROTUBULE ORGANIZATION PROTEIN AKNA"/>
    <property type="match status" value="1"/>
</dbReference>
<dbReference type="PANTHER" id="PTHR21510">
    <property type="entry name" value="AKNA DOMAIN-CONTAINING PROTEIN"/>
    <property type="match status" value="1"/>
</dbReference>
<dbReference type="KEGG" id="cgob:115016894"/>
<dbReference type="OrthoDB" id="10035553at2759"/>
<reference evidence="4" key="1">
    <citation type="submission" date="2025-08" db="UniProtKB">
        <authorList>
            <consortium name="RefSeq"/>
        </authorList>
    </citation>
    <scope>IDENTIFICATION</scope>
</reference>
<dbReference type="InParanoid" id="A0A6J2QSZ8"/>
<keyword evidence="3" id="KW-1185">Reference proteome</keyword>
<feature type="region of interest" description="Disordered" evidence="2">
    <location>
        <begin position="562"/>
        <end position="583"/>
    </location>
</feature>
<dbReference type="GO" id="GO:0060234">
    <property type="term" value="P:neuroblast delamination"/>
    <property type="evidence" value="ECO:0007669"/>
    <property type="project" value="TreeGrafter"/>
</dbReference>
<dbReference type="RefSeq" id="XP_029300836.1">
    <property type="nucleotide sequence ID" value="XM_029444976.1"/>
</dbReference>